<evidence type="ECO:0000313" key="7">
    <source>
        <dbReference type="EMBL" id="GHG67904.1"/>
    </source>
</evidence>
<gene>
    <name evidence="7" type="ORF">GCM10010919_16940</name>
</gene>
<evidence type="ECO:0000256" key="2">
    <source>
        <dbReference type="ARBA" id="ARBA00022741"/>
    </source>
</evidence>
<evidence type="ECO:0000259" key="6">
    <source>
        <dbReference type="PROSITE" id="PS50011"/>
    </source>
</evidence>
<evidence type="ECO:0000256" key="5">
    <source>
        <dbReference type="SAM" id="Phobius"/>
    </source>
</evidence>
<dbReference type="Proteomes" id="UP000659697">
    <property type="component" value="Unassembled WGS sequence"/>
</dbReference>
<feature type="transmembrane region" description="Helical" evidence="5">
    <location>
        <begin position="349"/>
        <end position="373"/>
    </location>
</feature>
<sequence length="908" mass="102449">MMNLFQLYLDAAALPTYQEQQHFIDTLAQKSAKLAEKLQALLADSNNTLHLADDIRHAAKRLQQQDISGALTGSRLGYWQLERIIALGGMSTVYLASRQDGQFEQQVAIKVLNPLIFPVTTNSKAFAEANVAAKLNHPGITKVFDAGITEYQGQQAHYIVMEYIDGHSLDTWLNNSKPKLTSVVQLFIALCDALHYAHTHQIIHADLKPENILVDEHGKPKLIDFGIARLKQQDEQAPAYVQHYVRALSRHYASPEQLNGEPLTTLSDTYSLGILLRYALKTATIQTTLLADELNVLSVKATAELPEQRFLSVHDLKSELIALTEQRPLSIQPAVPLYRLRKFIRRNPIVTALFTFAFISIGTGIAGTSWGFLEATKQRDIATDAKNLAEHKAQELEQVVRFQSAQLASINPLQLGENLNTIIQNAVTKLYPSDAIDDLRYTELQSSLNYTDIGLSLLQNTIFDKTIIAIDEQFSEQPDIQTQLLRTTAVTLNELGLQNLANETFQKVIQIQQGYLGESNSKTLQSQVYLAEVLYHQRKINEAKTLLESILPVQQKVVAANSEDLLQSLNIYGLVLLSLGNFTEAEQILEEGLAKSIAADSSYKEHFYNNLATLYYQTGNTEKAITYLGLVREVYKSKFGEENPLYLTATINYAALNHRQGNSDYAKEIFGRNQVLLEKVLGNQHINTLLNRANFASLLIDKNELPQAILLLSKNIADGTPLLGETHNSVLIWHDNLATAHHFSGNFELAQQHYEHAHKLMQQQRGETHHTTLNSQIKLARLYNEQENYAASEQLLLDVKQKLEQINQLNGRLFLDVQYALGVLYRDMQYPELSLTQFETLFAANQNILNDNHWQLGMYKMEYGITLIALKRQEEAKLHLTAGIEQLRRLVGDEHRMTLKGIKHLNML</sequence>
<dbReference type="Pfam" id="PF00069">
    <property type="entry name" value="Pkinase"/>
    <property type="match status" value="1"/>
</dbReference>
<comment type="caution">
    <text evidence="7">The sequence shown here is derived from an EMBL/GenBank/DDBJ whole genome shotgun (WGS) entry which is preliminary data.</text>
</comment>
<dbReference type="PROSITE" id="PS00108">
    <property type="entry name" value="PROTEIN_KINASE_ST"/>
    <property type="match status" value="1"/>
</dbReference>
<evidence type="ECO:0000256" key="3">
    <source>
        <dbReference type="ARBA" id="ARBA00022777"/>
    </source>
</evidence>
<reference evidence="8" key="1">
    <citation type="journal article" date="2019" name="Int. J. Syst. Evol. Microbiol.">
        <title>The Global Catalogue of Microorganisms (GCM) 10K type strain sequencing project: providing services to taxonomists for standard genome sequencing and annotation.</title>
        <authorList>
            <consortium name="The Broad Institute Genomics Platform"/>
            <consortium name="The Broad Institute Genome Sequencing Center for Infectious Disease"/>
            <person name="Wu L."/>
            <person name="Ma J."/>
        </authorList>
    </citation>
    <scope>NUCLEOTIDE SEQUENCE [LARGE SCALE GENOMIC DNA]</scope>
    <source>
        <strain evidence="8">CGMCC 1.7003</strain>
    </source>
</reference>
<keyword evidence="2" id="KW-0547">Nucleotide-binding</keyword>
<evidence type="ECO:0000256" key="1">
    <source>
        <dbReference type="ARBA" id="ARBA00022679"/>
    </source>
</evidence>
<dbReference type="Pfam" id="PF13424">
    <property type="entry name" value="TPR_12"/>
    <property type="match status" value="3"/>
</dbReference>
<dbReference type="RefSeq" id="WP_189432244.1">
    <property type="nucleotide sequence ID" value="NZ_BNAO01000003.1"/>
</dbReference>
<keyword evidence="4" id="KW-0067">ATP-binding</keyword>
<dbReference type="InterPro" id="IPR011990">
    <property type="entry name" value="TPR-like_helical_dom_sf"/>
</dbReference>
<dbReference type="PANTHER" id="PTHR43289">
    <property type="entry name" value="MITOGEN-ACTIVATED PROTEIN KINASE KINASE KINASE 20-RELATED"/>
    <property type="match status" value="1"/>
</dbReference>
<name>A0ABQ3KXV3_9ALTE</name>
<dbReference type="PANTHER" id="PTHR43289:SF6">
    <property type="entry name" value="SERINE_THREONINE-PROTEIN KINASE NEKL-3"/>
    <property type="match status" value="1"/>
</dbReference>
<dbReference type="InterPro" id="IPR011009">
    <property type="entry name" value="Kinase-like_dom_sf"/>
</dbReference>
<protein>
    <recommendedName>
        <fullName evidence="6">Protein kinase domain-containing protein</fullName>
    </recommendedName>
</protein>
<evidence type="ECO:0000313" key="8">
    <source>
        <dbReference type="Proteomes" id="UP000659697"/>
    </source>
</evidence>
<keyword evidence="5" id="KW-1133">Transmembrane helix</keyword>
<dbReference type="InterPro" id="IPR008271">
    <property type="entry name" value="Ser/Thr_kinase_AS"/>
</dbReference>
<evidence type="ECO:0000256" key="4">
    <source>
        <dbReference type="ARBA" id="ARBA00022840"/>
    </source>
</evidence>
<dbReference type="SUPFAM" id="SSF48452">
    <property type="entry name" value="TPR-like"/>
    <property type="match status" value="2"/>
</dbReference>
<keyword evidence="3" id="KW-0418">Kinase</keyword>
<dbReference type="EMBL" id="BNAO01000003">
    <property type="protein sequence ID" value="GHG67904.1"/>
    <property type="molecule type" value="Genomic_DNA"/>
</dbReference>
<keyword evidence="5" id="KW-0472">Membrane</keyword>
<dbReference type="Gene3D" id="1.25.40.10">
    <property type="entry name" value="Tetratricopeptide repeat domain"/>
    <property type="match status" value="2"/>
</dbReference>
<dbReference type="SMART" id="SM00220">
    <property type="entry name" value="S_TKc"/>
    <property type="match status" value="1"/>
</dbReference>
<dbReference type="PROSITE" id="PS50011">
    <property type="entry name" value="PROTEIN_KINASE_DOM"/>
    <property type="match status" value="1"/>
</dbReference>
<organism evidence="7 8">
    <name type="scientific">Alishewanella longhuensis</name>
    <dbReference type="NCBI Taxonomy" id="1091037"/>
    <lineage>
        <taxon>Bacteria</taxon>
        <taxon>Pseudomonadati</taxon>
        <taxon>Pseudomonadota</taxon>
        <taxon>Gammaproteobacteria</taxon>
        <taxon>Alteromonadales</taxon>
        <taxon>Alteromonadaceae</taxon>
        <taxon>Alishewanella</taxon>
    </lineage>
</organism>
<keyword evidence="1" id="KW-0808">Transferase</keyword>
<feature type="domain" description="Protein kinase" evidence="6">
    <location>
        <begin position="79"/>
        <end position="344"/>
    </location>
</feature>
<keyword evidence="8" id="KW-1185">Reference proteome</keyword>
<dbReference type="InterPro" id="IPR000719">
    <property type="entry name" value="Prot_kinase_dom"/>
</dbReference>
<dbReference type="SUPFAM" id="SSF56112">
    <property type="entry name" value="Protein kinase-like (PK-like)"/>
    <property type="match status" value="1"/>
</dbReference>
<keyword evidence="5" id="KW-0812">Transmembrane</keyword>
<dbReference type="CDD" id="cd14014">
    <property type="entry name" value="STKc_PknB_like"/>
    <property type="match status" value="1"/>
</dbReference>
<accession>A0ABQ3KXV3</accession>
<proteinExistence type="predicted"/>
<dbReference type="Gene3D" id="1.10.510.10">
    <property type="entry name" value="Transferase(Phosphotransferase) domain 1"/>
    <property type="match status" value="1"/>
</dbReference>